<dbReference type="PROSITE" id="PS50174">
    <property type="entry name" value="G_PATCH"/>
    <property type="match status" value="1"/>
</dbReference>
<keyword evidence="3" id="KW-0507">mRNA processing</keyword>
<sequence length="990" mass="110922">MARRKRILDDDSDSDSYNGSEPEDIPINESPDAREERELFENPYQRKRRKRNGREEALYGIFAEDINEDTGPRRSSETNKRSDWTKAPAFVSGVKKAELGEDSGLNMVVDKEEQSEEEEQADDDDDDDDNNHDEDKDDEEAQDSPSGEGEVKGAEEYSDNDSDPSRPPSPRIRDSYDDDDSMPIPSIGGIGSGKKAGTGIGFSKGGSTTTDNASSTPPIASSRGGIGSRASLDKTPLSSLPSSFATQTRSTSFVRDSTPSVRPAVPLSHAEQAHFAKLSGTFGARMLQKMGWKAGQGLGATGEGIVTPIESKMRPEKSGIAFRGFKEKTEQSKMEARRRGEAVSDDEDPVVRKAKKKEREVKEKKADAWRKPRKTKTRVQHKTYEEILAEAGAETQTPGGIGQIIDATGAVPREVSSLADLSINSWTPSFDSTRIPEVRHNVRLIAESCKTELDGLAREGKLLEERKKLVVQEDLRLRKRIEAEAELIARLQQVQIVTSEIDLKAKELSGDYDASLDQFSPLFYKLTSEFGSELDRYRLDEVVVGAIMPLMRRLVAQWQPMENPQAFVSVFRNWRQVLRINVEEDAPPDRQLDIYGSKTVVSSAVPILKPMTPFESLLWSVWLPKVRTAINNDWSPRNPQPALRLYEAWSTLLPPFIRDNILDQLILPKVHKAIADWSPKQSNGEHASLQTIVFPWLPHVGLRLEEFIGDARRKVKSLLRHWVVGDDLPEGLKAWKDVFDSSDWDSMLLKYIVPKLGATLRSDLRINPRNQSMEPIHRVLQWANILRPSILSQLFETEFFPQWLEVLHLWLIQPKVSFEEVAQWYSFWKGSFPEHLQAVAGISKGFTRGLQLMNHAIELGPDAPFSLPKPDYRAEQALAHSRSPSRNGRGTKTIPSVSQASSTRTQEITFRAIVEEFTASHDLLFMPTGRAHEKSRMPLFRISPSMDGKGGVLVYILDDAVWAAPDGVGGPAEDYRAISLDDVVLRARKV</sequence>
<dbReference type="InterPro" id="IPR000467">
    <property type="entry name" value="G_patch_dom"/>
</dbReference>
<feature type="compositionally biased region" description="Basic and acidic residues" evidence="7">
    <location>
        <begin position="31"/>
        <end position="40"/>
    </location>
</feature>
<dbReference type="InterPro" id="IPR022783">
    <property type="entry name" value="GCFC_dom"/>
</dbReference>
<dbReference type="Proteomes" id="UP001163846">
    <property type="component" value="Unassembled WGS sequence"/>
</dbReference>
<feature type="compositionally biased region" description="Basic and acidic residues" evidence="7">
    <location>
        <begin position="357"/>
        <end position="370"/>
    </location>
</feature>
<feature type="compositionally biased region" description="Gly residues" evidence="7">
    <location>
        <begin position="188"/>
        <end position="204"/>
    </location>
</feature>
<feature type="region of interest" description="Disordered" evidence="7">
    <location>
        <begin position="329"/>
        <end position="380"/>
    </location>
</feature>
<protein>
    <submittedName>
        <fullName evidence="9">GC-rich sequence DNA-binding factor-like protein-domain-containing protein</fullName>
    </submittedName>
</protein>
<accession>A0AA38P7J7</accession>
<keyword evidence="10" id="KW-1185">Reference proteome</keyword>
<dbReference type="PANTHER" id="PTHR23329:SF1">
    <property type="entry name" value="TUFTELIN-INTERACTING PROTEIN 11"/>
    <property type="match status" value="1"/>
</dbReference>
<organism evidence="9 10">
    <name type="scientific">Lentinula raphanica</name>
    <dbReference type="NCBI Taxonomy" id="153919"/>
    <lineage>
        <taxon>Eukaryota</taxon>
        <taxon>Fungi</taxon>
        <taxon>Dikarya</taxon>
        <taxon>Basidiomycota</taxon>
        <taxon>Agaricomycotina</taxon>
        <taxon>Agaricomycetes</taxon>
        <taxon>Agaricomycetidae</taxon>
        <taxon>Agaricales</taxon>
        <taxon>Marasmiineae</taxon>
        <taxon>Omphalotaceae</taxon>
        <taxon>Lentinula</taxon>
    </lineage>
</organism>
<evidence type="ECO:0000313" key="9">
    <source>
        <dbReference type="EMBL" id="KAJ3837580.1"/>
    </source>
</evidence>
<dbReference type="PANTHER" id="PTHR23329">
    <property type="entry name" value="TUFTELIN-INTERACTING PROTEIN 11-RELATED"/>
    <property type="match status" value="1"/>
</dbReference>
<dbReference type="GO" id="GO:0071008">
    <property type="term" value="C:U2-type post-mRNA release spliceosomal complex"/>
    <property type="evidence" value="ECO:0007669"/>
    <property type="project" value="TreeGrafter"/>
</dbReference>
<evidence type="ECO:0000313" key="10">
    <source>
        <dbReference type="Proteomes" id="UP001163846"/>
    </source>
</evidence>
<feature type="compositionally biased region" description="Basic residues" evidence="7">
    <location>
        <begin position="371"/>
        <end position="380"/>
    </location>
</feature>
<feature type="compositionally biased region" description="Polar residues" evidence="7">
    <location>
        <begin position="882"/>
        <end position="903"/>
    </location>
</feature>
<proteinExistence type="inferred from homology"/>
<feature type="compositionally biased region" description="Basic and acidic residues" evidence="7">
    <location>
        <begin position="70"/>
        <end position="84"/>
    </location>
</feature>
<feature type="compositionally biased region" description="Basic and acidic residues" evidence="7">
    <location>
        <begin position="329"/>
        <end position="342"/>
    </location>
</feature>
<evidence type="ECO:0000256" key="3">
    <source>
        <dbReference type="ARBA" id="ARBA00022664"/>
    </source>
</evidence>
<keyword evidence="5" id="KW-0508">mRNA splicing</keyword>
<dbReference type="SMART" id="SM00443">
    <property type="entry name" value="G_patch"/>
    <property type="match status" value="1"/>
</dbReference>
<dbReference type="Pfam" id="PF07842">
    <property type="entry name" value="GCFC"/>
    <property type="match status" value="1"/>
</dbReference>
<dbReference type="GO" id="GO:0000390">
    <property type="term" value="P:spliceosomal complex disassembly"/>
    <property type="evidence" value="ECO:0007669"/>
    <property type="project" value="InterPro"/>
</dbReference>
<evidence type="ECO:0000256" key="6">
    <source>
        <dbReference type="ARBA" id="ARBA00023242"/>
    </source>
</evidence>
<dbReference type="GO" id="GO:0003677">
    <property type="term" value="F:DNA binding"/>
    <property type="evidence" value="ECO:0007669"/>
    <property type="project" value="UniProtKB-KW"/>
</dbReference>
<evidence type="ECO:0000256" key="1">
    <source>
        <dbReference type="ARBA" id="ARBA00004123"/>
    </source>
</evidence>
<name>A0AA38P7J7_9AGAR</name>
<dbReference type="EMBL" id="MU806236">
    <property type="protein sequence ID" value="KAJ3837580.1"/>
    <property type="molecule type" value="Genomic_DNA"/>
</dbReference>
<comment type="similarity">
    <text evidence="2">Belongs to the TFP11/STIP family.</text>
</comment>
<gene>
    <name evidence="9" type="ORF">F5878DRAFT_661961</name>
</gene>
<feature type="region of interest" description="Disordered" evidence="7">
    <location>
        <begin position="876"/>
        <end position="903"/>
    </location>
</feature>
<keyword evidence="6" id="KW-0539">Nucleus</keyword>
<feature type="compositionally biased region" description="Polar residues" evidence="7">
    <location>
        <begin position="205"/>
        <end position="216"/>
    </location>
</feature>
<dbReference type="AlphaFoldDB" id="A0AA38P7J7"/>
<feature type="compositionally biased region" description="Acidic residues" evidence="7">
    <location>
        <begin position="113"/>
        <end position="142"/>
    </location>
</feature>
<evidence type="ECO:0000259" key="8">
    <source>
        <dbReference type="PROSITE" id="PS50174"/>
    </source>
</evidence>
<feature type="domain" description="G-patch" evidence="8">
    <location>
        <begin position="279"/>
        <end position="325"/>
    </location>
</feature>
<evidence type="ECO:0000256" key="5">
    <source>
        <dbReference type="ARBA" id="ARBA00023187"/>
    </source>
</evidence>
<reference evidence="9" key="1">
    <citation type="submission" date="2022-08" db="EMBL/GenBank/DDBJ databases">
        <authorList>
            <consortium name="DOE Joint Genome Institute"/>
            <person name="Min B."/>
            <person name="Riley R."/>
            <person name="Sierra-Patev S."/>
            <person name="Naranjo-Ortiz M."/>
            <person name="Looney B."/>
            <person name="Konkel Z."/>
            <person name="Slot J.C."/>
            <person name="Sakamoto Y."/>
            <person name="Steenwyk J.L."/>
            <person name="Rokas A."/>
            <person name="Carro J."/>
            <person name="Camarero S."/>
            <person name="Ferreira P."/>
            <person name="Molpeceres G."/>
            <person name="Ruiz-Duenas F.J."/>
            <person name="Serrano A."/>
            <person name="Henrissat B."/>
            <person name="Drula E."/>
            <person name="Hughes K.W."/>
            <person name="Mata J.L."/>
            <person name="Ishikawa N.K."/>
            <person name="Vargas-Isla R."/>
            <person name="Ushijima S."/>
            <person name="Smith C.A."/>
            <person name="Ahrendt S."/>
            <person name="Andreopoulos W."/>
            <person name="He G."/>
            <person name="Labutti K."/>
            <person name="Lipzen A."/>
            <person name="Ng V."/>
            <person name="Sandor L."/>
            <person name="Barry K."/>
            <person name="Martinez A.T."/>
            <person name="Xiao Y."/>
            <person name="Gibbons J.G."/>
            <person name="Terashima K."/>
            <person name="Hibbett D.S."/>
            <person name="Grigoriev I.V."/>
        </authorList>
    </citation>
    <scope>NUCLEOTIDE SEQUENCE</scope>
    <source>
        <strain evidence="9">TFB9207</strain>
    </source>
</reference>
<dbReference type="Pfam" id="PF01585">
    <property type="entry name" value="G-patch"/>
    <property type="match status" value="1"/>
</dbReference>
<comment type="subcellular location">
    <subcellularLocation>
        <location evidence="1">Nucleus</location>
    </subcellularLocation>
</comment>
<dbReference type="InterPro" id="IPR022159">
    <property type="entry name" value="STIP/TFIP11_N"/>
</dbReference>
<evidence type="ECO:0000256" key="7">
    <source>
        <dbReference type="SAM" id="MobiDB-lite"/>
    </source>
</evidence>
<feature type="compositionally biased region" description="Polar residues" evidence="7">
    <location>
        <begin position="236"/>
        <end position="260"/>
    </location>
</feature>
<evidence type="ECO:0000256" key="4">
    <source>
        <dbReference type="ARBA" id="ARBA00022728"/>
    </source>
</evidence>
<dbReference type="Pfam" id="PF12457">
    <property type="entry name" value="TIP_N"/>
    <property type="match status" value="1"/>
</dbReference>
<comment type="caution">
    <text evidence="9">The sequence shown here is derived from an EMBL/GenBank/DDBJ whole genome shotgun (WGS) entry which is preliminary data.</text>
</comment>
<keyword evidence="9" id="KW-0238">DNA-binding</keyword>
<dbReference type="InterPro" id="IPR045211">
    <property type="entry name" value="TFP11/STIP/Ntr1"/>
</dbReference>
<evidence type="ECO:0000256" key="2">
    <source>
        <dbReference type="ARBA" id="ARBA00010900"/>
    </source>
</evidence>
<keyword evidence="4" id="KW-0747">Spliceosome</keyword>
<feature type="region of interest" description="Disordered" evidence="7">
    <location>
        <begin position="1"/>
        <end position="265"/>
    </location>
</feature>